<protein>
    <submittedName>
        <fullName evidence="2">Uncharacterized protein</fullName>
    </submittedName>
</protein>
<keyword evidence="1" id="KW-0812">Transmembrane</keyword>
<dbReference type="Proteomes" id="UP001567572">
    <property type="component" value="Unassembled WGS sequence"/>
</dbReference>
<comment type="caution">
    <text evidence="2">The sequence shown here is derived from an EMBL/GenBank/DDBJ whole genome shotgun (WGS) entry which is preliminary data.</text>
</comment>
<evidence type="ECO:0000313" key="3">
    <source>
        <dbReference type="Proteomes" id="UP001567572"/>
    </source>
</evidence>
<gene>
    <name evidence="2" type="ORF">ABNG04_14045</name>
</gene>
<keyword evidence="1" id="KW-0472">Membrane</keyword>
<sequence length="172" mass="19046">MSRYEVGAGTVAAGTALVAAVLYVPVLRFLDILYTGLPRTTELYFFLYFGLIFYALILAPLVALIAGTVVWRCVVSPSSSPTRGAIASVASAVVTMLLVPLLFSLLILAREYIRAAWWTPETYQIFISTSQLLVVVTYGGLLYWSLRAGVILMPLSVIAGWTYQRRHQHRKL</sequence>
<feature type="transmembrane region" description="Helical" evidence="1">
    <location>
        <begin position="121"/>
        <end position="138"/>
    </location>
</feature>
<dbReference type="AlphaFoldDB" id="A0ABD5M3Z9"/>
<accession>A0ABD5M3Z9</accession>
<keyword evidence="3" id="KW-1185">Reference proteome</keyword>
<evidence type="ECO:0000313" key="2">
    <source>
        <dbReference type="EMBL" id="MEZ3164981.1"/>
    </source>
</evidence>
<proteinExistence type="predicted"/>
<reference evidence="2 3" key="1">
    <citation type="submission" date="2024-06" db="EMBL/GenBank/DDBJ databases">
        <title>Halorubrum miltondacostae sp. nov., a potential PHA producer isolated from an inland solar saltern in Rio Maior, Portugal.</title>
        <authorList>
            <person name="Albuquerque L."/>
            <person name="Viver T."/>
            <person name="Barroso C."/>
            <person name="Claudino R."/>
            <person name="Galvan M."/>
            <person name="Simoes G."/>
            <person name="Lobo Da Cunha A."/>
            <person name="Egas C."/>
        </authorList>
    </citation>
    <scope>NUCLEOTIDE SEQUENCE [LARGE SCALE GENOMIC DNA]</scope>
    <source>
        <strain evidence="2 3">RMP-11</strain>
    </source>
</reference>
<feature type="transmembrane region" description="Helical" evidence="1">
    <location>
        <begin position="45"/>
        <end position="66"/>
    </location>
</feature>
<feature type="transmembrane region" description="Helical" evidence="1">
    <location>
        <begin position="86"/>
        <end position="109"/>
    </location>
</feature>
<keyword evidence="1" id="KW-1133">Transmembrane helix</keyword>
<dbReference type="EMBL" id="JBEDNY010000005">
    <property type="protein sequence ID" value="MEZ3164981.1"/>
    <property type="molecule type" value="Genomic_DNA"/>
</dbReference>
<feature type="transmembrane region" description="Helical" evidence="1">
    <location>
        <begin position="6"/>
        <end position="24"/>
    </location>
</feature>
<name>A0ABD5M3Z9_9EURY</name>
<evidence type="ECO:0000256" key="1">
    <source>
        <dbReference type="SAM" id="Phobius"/>
    </source>
</evidence>
<dbReference type="RefSeq" id="WP_371163020.1">
    <property type="nucleotide sequence ID" value="NZ_JBEDNX010000007.1"/>
</dbReference>
<organism evidence="2 3">
    <name type="scientific">Halorubrum miltondacostae</name>
    <dbReference type="NCBI Taxonomy" id="3076378"/>
    <lineage>
        <taxon>Archaea</taxon>
        <taxon>Methanobacteriati</taxon>
        <taxon>Methanobacteriota</taxon>
        <taxon>Stenosarchaea group</taxon>
        <taxon>Halobacteria</taxon>
        <taxon>Halobacteriales</taxon>
        <taxon>Haloferacaceae</taxon>
        <taxon>Halorubrum</taxon>
    </lineage>
</organism>